<feature type="domain" description="C2H2-type" evidence="2">
    <location>
        <begin position="53"/>
        <end position="81"/>
    </location>
</feature>
<evidence type="ECO:0000259" key="2">
    <source>
        <dbReference type="PROSITE" id="PS50157"/>
    </source>
</evidence>
<evidence type="ECO:0000256" key="1">
    <source>
        <dbReference type="PROSITE-ProRule" id="PRU00042"/>
    </source>
</evidence>
<keyword evidence="1" id="KW-0863">Zinc-finger</keyword>
<keyword evidence="1" id="KW-0479">Metal-binding</keyword>
<dbReference type="GO" id="GO:0008270">
    <property type="term" value="F:zinc ion binding"/>
    <property type="evidence" value="ECO:0007669"/>
    <property type="project" value="UniProtKB-KW"/>
</dbReference>
<dbReference type="PROSITE" id="PS50157">
    <property type="entry name" value="ZINC_FINGER_C2H2_2"/>
    <property type="match status" value="1"/>
</dbReference>
<dbReference type="PROSITE" id="PS00028">
    <property type="entry name" value="ZINC_FINGER_C2H2_1"/>
    <property type="match status" value="1"/>
</dbReference>
<name>A0A146KRH6_LYGHE</name>
<keyword evidence="1" id="KW-0862">Zinc</keyword>
<proteinExistence type="predicted"/>
<dbReference type="EMBL" id="GDHC01020010">
    <property type="protein sequence ID" value="JAP98618.1"/>
    <property type="molecule type" value="Transcribed_RNA"/>
</dbReference>
<feature type="non-terminal residue" evidence="3">
    <location>
        <position position="1"/>
    </location>
</feature>
<reference evidence="3" key="1">
    <citation type="journal article" date="2016" name="Gigascience">
        <title>De novo construction of an expanded transcriptome assembly for the western tarnished plant bug, Lygus hesperus.</title>
        <authorList>
            <person name="Tassone E.E."/>
            <person name="Geib S.M."/>
            <person name="Hall B."/>
            <person name="Fabrick J.A."/>
            <person name="Brent C.S."/>
            <person name="Hull J.J."/>
        </authorList>
    </citation>
    <scope>NUCLEOTIDE SEQUENCE</scope>
</reference>
<protein>
    <submittedName>
        <fullName evidence="3">Retrovirus-related Pol polyprotein from type-2 retrotransposable element R2DM</fullName>
    </submittedName>
</protein>
<dbReference type="Gene3D" id="3.30.160.60">
    <property type="entry name" value="Classic Zinc Finger"/>
    <property type="match status" value="1"/>
</dbReference>
<dbReference type="InterPro" id="IPR013087">
    <property type="entry name" value="Znf_C2H2_type"/>
</dbReference>
<dbReference type="AlphaFoldDB" id="A0A146KRH6"/>
<accession>A0A146KRH6</accession>
<organism evidence="3">
    <name type="scientific">Lygus hesperus</name>
    <name type="common">Western plant bug</name>
    <dbReference type="NCBI Taxonomy" id="30085"/>
    <lineage>
        <taxon>Eukaryota</taxon>
        <taxon>Metazoa</taxon>
        <taxon>Ecdysozoa</taxon>
        <taxon>Arthropoda</taxon>
        <taxon>Hexapoda</taxon>
        <taxon>Insecta</taxon>
        <taxon>Pterygota</taxon>
        <taxon>Neoptera</taxon>
        <taxon>Paraneoptera</taxon>
        <taxon>Hemiptera</taxon>
        <taxon>Heteroptera</taxon>
        <taxon>Panheteroptera</taxon>
        <taxon>Cimicomorpha</taxon>
        <taxon>Miridae</taxon>
        <taxon>Mirini</taxon>
        <taxon>Lygus</taxon>
    </lineage>
</organism>
<gene>
    <name evidence="3" type="primary">pol_197</name>
    <name evidence="3" type="ORF">g.8894</name>
</gene>
<sequence length="150" mass="17017">FSKTSSAELLVGCSGCQVMERVVCVCGSTFATERGLAQHLKRLYCRGPQGPDTTCALCSRTFPTYIGLRQHVRQSHPVEYNRELEDQAENPIRDPSRWDEKELLDMAKAESEFTGRFINIHLAKLFPNRTKEALKSRRLKPDFRALVDSG</sequence>
<evidence type="ECO:0000313" key="3">
    <source>
        <dbReference type="EMBL" id="JAP98618.1"/>
    </source>
</evidence>
<feature type="non-terminal residue" evidence="3">
    <location>
        <position position="150"/>
    </location>
</feature>